<sequence length="273" mass="30257">MKDIEEEYLTFVVRHYKAHKYDPNKAFKKFKKITGSNNNIKHKTLRIISVAASIAIIIGVLIVYNYYEKTKNLIVVASAGQCKTVKLEDGSKIILSPYSSFTYNIVEMEKGDRTVKLVGKAFFSIHHDEKHPFSVDGKVGKVKILGTVFQVDEQNKNTSTVYVVSGKVYFSGLNSNKGVLLTKGMKATLTGNKGKPLIVSSGNINQTAWATGVFKFNNTPINEALGDISEYYHVNIIASDTTKCISGEFEATNMNDVVDLLESTLGIKIQINK</sequence>
<dbReference type="EMBL" id="JFBS01000001">
    <property type="protein sequence ID" value="EXG77749.1"/>
    <property type="molecule type" value="Genomic_DNA"/>
</dbReference>
<dbReference type="InterPro" id="IPR006860">
    <property type="entry name" value="FecR"/>
</dbReference>
<evidence type="ECO:0000313" key="4">
    <source>
        <dbReference type="EMBL" id="EXG77749.1"/>
    </source>
</evidence>
<evidence type="ECO:0000259" key="2">
    <source>
        <dbReference type="Pfam" id="PF04773"/>
    </source>
</evidence>
<comment type="caution">
    <text evidence="4">The sequence shown here is derived from an EMBL/GenBank/DDBJ whole genome shotgun (WGS) entry which is preliminary data.</text>
</comment>
<dbReference type="PANTHER" id="PTHR30273">
    <property type="entry name" value="PERIPLASMIC SIGNAL SENSOR AND SIGMA FACTOR ACTIVATOR FECR-RELATED"/>
    <property type="match status" value="1"/>
</dbReference>
<keyword evidence="5" id="KW-1185">Reference proteome</keyword>
<accession>A0ABN0RU43</accession>
<keyword evidence="1" id="KW-0812">Transmembrane</keyword>
<dbReference type="Gene3D" id="3.55.50.30">
    <property type="match status" value="1"/>
</dbReference>
<organism evidence="4 5">
    <name type="scientific">Xylanibacter oryzae DSM 17970</name>
    <dbReference type="NCBI Taxonomy" id="915438"/>
    <lineage>
        <taxon>Bacteria</taxon>
        <taxon>Pseudomonadati</taxon>
        <taxon>Bacteroidota</taxon>
        <taxon>Bacteroidia</taxon>
        <taxon>Bacteroidales</taxon>
        <taxon>Prevotellaceae</taxon>
        <taxon>Xylanibacter</taxon>
    </lineage>
</organism>
<dbReference type="Proteomes" id="UP000243438">
    <property type="component" value="Unassembled WGS sequence"/>
</dbReference>
<dbReference type="InterPro" id="IPR012373">
    <property type="entry name" value="Ferrdict_sens_TM"/>
</dbReference>
<evidence type="ECO:0000256" key="1">
    <source>
        <dbReference type="SAM" id="Phobius"/>
    </source>
</evidence>
<reference evidence="4" key="1">
    <citation type="submission" date="2013-07" db="EMBL/GenBank/DDBJ databases">
        <authorList>
            <consortium name="DOE Joint Genome Institute"/>
            <person name="Anderson I."/>
            <person name="Huntemann M."/>
            <person name="Han J."/>
            <person name="Chen A."/>
            <person name="Kyrpides N."/>
            <person name="Mavromatis K."/>
            <person name="Markowitz V."/>
            <person name="Palaniappan K."/>
            <person name="Ivanova N."/>
            <person name="Schaumberg A."/>
            <person name="Pati A."/>
            <person name="Liolios K."/>
            <person name="Nordberg H.P."/>
            <person name="Cantor M.N."/>
            <person name="Hua S.X."/>
            <person name="Woyke T."/>
        </authorList>
    </citation>
    <scope>NUCLEOTIDE SEQUENCE [LARGE SCALE GENOMIC DNA]</scope>
    <source>
        <strain evidence="4">DSM 17970</strain>
    </source>
</reference>
<dbReference type="RefSeq" id="WP_169730539.1">
    <property type="nucleotide sequence ID" value="NZ_KK073873.1"/>
</dbReference>
<dbReference type="Pfam" id="PF04773">
    <property type="entry name" value="FecR"/>
    <property type="match status" value="1"/>
</dbReference>
<evidence type="ECO:0000313" key="5">
    <source>
        <dbReference type="Proteomes" id="UP000243438"/>
    </source>
</evidence>
<dbReference type="PIRSF" id="PIRSF018266">
    <property type="entry name" value="FecR"/>
    <property type="match status" value="1"/>
</dbReference>
<protein>
    <submittedName>
        <fullName evidence="4">Fe2+-dicitrate sensor, membrane component</fullName>
    </submittedName>
</protein>
<dbReference type="InterPro" id="IPR032508">
    <property type="entry name" value="FecR_C"/>
</dbReference>
<proteinExistence type="predicted"/>
<feature type="domain" description="FecR protein" evidence="2">
    <location>
        <begin position="77"/>
        <end position="168"/>
    </location>
</feature>
<dbReference type="PANTHER" id="PTHR30273:SF2">
    <property type="entry name" value="PROTEIN FECR"/>
    <property type="match status" value="1"/>
</dbReference>
<dbReference type="Pfam" id="PF16344">
    <property type="entry name" value="FecR_C"/>
    <property type="match status" value="1"/>
</dbReference>
<keyword evidence="1" id="KW-0472">Membrane</keyword>
<dbReference type="Gene3D" id="2.60.120.1440">
    <property type="match status" value="1"/>
</dbReference>
<keyword evidence="1" id="KW-1133">Transmembrane helix</keyword>
<feature type="domain" description="Protein FecR C-terminal" evidence="3">
    <location>
        <begin position="214"/>
        <end position="272"/>
    </location>
</feature>
<evidence type="ECO:0000259" key="3">
    <source>
        <dbReference type="Pfam" id="PF16344"/>
    </source>
</evidence>
<gene>
    <name evidence="4" type="ORF">XylorDRAFT_0094</name>
</gene>
<name>A0ABN0RU43_9BACT</name>
<feature type="transmembrane region" description="Helical" evidence="1">
    <location>
        <begin position="47"/>
        <end position="67"/>
    </location>
</feature>